<keyword evidence="1" id="KW-1133">Transmembrane helix</keyword>
<dbReference type="InterPro" id="IPR036415">
    <property type="entry name" value="Lamin_tail_dom_sf"/>
</dbReference>
<evidence type="ECO:0000256" key="1">
    <source>
        <dbReference type="SAM" id="Phobius"/>
    </source>
</evidence>
<dbReference type="EMBL" id="PFAG01000009">
    <property type="protein sequence ID" value="PIR98604.1"/>
    <property type="molecule type" value="Genomic_DNA"/>
</dbReference>
<comment type="caution">
    <text evidence="3">The sequence shown here is derived from an EMBL/GenBank/DDBJ whole genome shotgun (WGS) entry which is preliminary data.</text>
</comment>
<evidence type="ECO:0000313" key="3">
    <source>
        <dbReference type="EMBL" id="PIR98604.1"/>
    </source>
</evidence>
<feature type="transmembrane region" description="Helical" evidence="1">
    <location>
        <begin position="133"/>
        <end position="151"/>
    </location>
</feature>
<accession>A0A2H0VHL7</accession>
<organism evidence="3 4">
    <name type="scientific">Candidatus Colwellbacteria bacterium CG10_big_fil_rev_8_21_14_0_10_41_28</name>
    <dbReference type="NCBI Taxonomy" id="1974539"/>
    <lineage>
        <taxon>Bacteria</taxon>
        <taxon>Candidatus Colwelliibacteriota</taxon>
    </lineage>
</organism>
<sequence>MVYIKELLPNPEGKDAGAEWIRIVNDGPEEVSLNGWSVSDASNNTYKIGPISIKPNEVIELGIDVTKISLNNGGDKITLYNQTGEEVDTLGYTETVLEGDIVLSPRLIDYESAGGLSASVIDSGSLIPQNTNMLLVGISIGLTFAVLFIYLSKHLMHPDE</sequence>
<evidence type="ECO:0000259" key="2">
    <source>
        <dbReference type="PROSITE" id="PS51841"/>
    </source>
</evidence>
<dbReference type="SUPFAM" id="SSF74853">
    <property type="entry name" value="Lamin A/C globular tail domain"/>
    <property type="match status" value="1"/>
</dbReference>
<evidence type="ECO:0000313" key="4">
    <source>
        <dbReference type="Proteomes" id="UP000230776"/>
    </source>
</evidence>
<dbReference type="Proteomes" id="UP000230776">
    <property type="component" value="Unassembled WGS sequence"/>
</dbReference>
<feature type="domain" description="LTD" evidence="2">
    <location>
        <begin position="1"/>
        <end position="94"/>
    </location>
</feature>
<gene>
    <name evidence="3" type="ORF">COT88_00685</name>
</gene>
<dbReference type="InterPro" id="IPR001322">
    <property type="entry name" value="Lamin_tail_dom"/>
</dbReference>
<proteinExistence type="predicted"/>
<keyword evidence="1" id="KW-0812">Transmembrane</keyword>
<dbReference type="AlphaFoldDB" id="A0A2H0VHL7"/>
<reference evidence="4" key="1">
    <citation type="submission" date="2017-09" db="EMBL/GenBank/DDBJ databases">
        <title>Depth-based differentiation of microbial function through sediment-hosted aquifers and enrichment of novel symbionts in the deep terrestrial subsurface.</title>
        <authorList>
            <person name="Probst A.J."/>
            <person name="Ladd B."/>
            <person name="Jarett J.K."/>
            <person name="Geller-Mcgrath D.E."/>
            <person name="Sieber C.M.K."/>
            <person name="Emerson J.B."/>
            <person name="Anantharaman K."/>
            <person name="Thomas B.C."/>
            <person name="Malmstrom R."/>
            <person name="Stieglmeier M."/>
            <person name="Klingl A."/>
            <person name="Woyke T."/>
            <person name="Ryan C.M."/>
            <person name="Banfield J.F."/>
        </authorList>
    </citation>
    <scope>NUCLEOTIDE SEQUENCE [LARGE SCALE GENOMIC DNA]</scope>
</reference>
<protein>
    <recommendedName>
        <fullName evidence="2">LTD domain-containing protein</fullName>
    </recommendedName>
</protein>
<keyword evidence="1" id="KW-0472">Membrane</keyword>
<dbReference type="Pfam" id="PF00932">
    <property type="entry name" value="LTD"/>
    <property type="match status" value="1"/>
</dbReference>
<name>A0A2H0VHL7_9BACT</name>
<dbReference type="Gene3D" id="2.60.40.1260">
    <property type="entry name" value="Lamin Tail domain"/>
    <property type="match status" value="1"/>
</dbReference>
<dbReference type="PROSITE" id="PS51841">
    <property type="entry name" value="LTD"/>
    <property type="match status" value="1"/>
</dbReference>